<evidence type="ECO:0000256" key="4">
    <source>
        <dbReference type="ARBA" id="ARBA00022692"/>
    </source>
</evidence>
<dbReference type="Gene3D" id="1.10.3720.10">
    <property type="entry name" value="MetI-like"/>
    <property type="match status" value="1"/>
</dbReference>
<dbReference type="PANTHER" id="PTHR43744">
    <property type="entry name" value="ABC TRANSPORTER PERMEASE PROTEIN MG189-RELATED-RELATED"/>
    <property type="match status" value="1"/>
</dbReference>
<keyword evidence="10" id="KW-0762">Sugar transport</keyword>
<evidence type="ECO:0000313" key="11">
    <source>
        <dbReference type="Proteomes" id="UP000591272"/>
    </source>
</evidence>
<dbReference type="EMBL" id="JACCBT010000001">
    <property type="protein sequence ID" value="NYE15818.1"/>
    <property type="molecule type" value="Genomic_DNA"/>
</dbReference>
<evidence type="ECO:0000256" key="8">
    <source>
        <dbReference type="SAM" id="MobiDB-lite"/>
    </source>
</evidence>
<feature type="transmembrane region" description="Helical" evidence="7">
    <location>
        <begin position="128"/>
        <end position="150"/>
    </location>
</feature>
<keyword evidence="5 7" id="KW-1133">Transmembrane helix</keyword>
<feature type="transmembrane region" description="Helical" evidence="7">
    <location>
        <begin position="34"/>
        <end position="56"/>
    </location>
</feature>
<evidence type="ECO:0000256" key="6">
    <source>
        <dbReference type="ARBA" id="ARBA00023136"/>
    </source>
</evidence>
<keyword evidence="3" id="KW-1003">Cell membrane</keyword>
<evidence type="ECO:0000259" key="9">
    <source>
        <dbReference type="PROSITE" id="PS50928"/>
    </source>
</evidence>
<dbReference type="PANTHER" id="PTHR43744:SF12">
    <property type="entry name" value="ABC TRANSPORTER PERMEASE PROTEIN MG189-RELATED"/>
    <property type="match status" value="1"/>
</dbReference>
<keyword evidence="11" id="KW-1185">Reference proteome</keyword>
<organism evidence="10 11">
    <name type="scientific">Actinomadura citrea</name>
    <dbReference type="NCBI Taxonomy" id="46158"/>
    <lineage>
        <taxon>Bacteria</taxon>
        <taxon>Bacillati</taxon>
        <taxon>Actinomycetota</taxon>
        <taxon>Actinomycetes</taxon>
        <taxon>Streptosporangiales</taxon>
        <taxon>Thermomonosporaceae</taxon>
        <taxon>Actinomadura</taxon>
    </lineage>
</organism>
<keyword evidence="6 7" id="KW-0472">Membrane</keyword>
<evidence type="ECO:0000256" key="7">
    <source>
        <dbReference type="RuleBase" id="RU363032"/>
    </source>
</evidence>
<evidence type="ECO:0000256" key="1">
    <source>
        <dbReference type="ARBA" id="ARBA00004651"/>
    </source>
</evidence>
<dbReference type="CDD" id="cd06261">
    <property type="entry name" value="TM_PBP2"/>
    <property type="match status" value="1"/>
</dbReference>
<dbReference type="GO" id="GO:0055085">
    <property type="term" value="P:transmembrane transport"/>
    <property type="evidence" value="ECO:0007669"/>
    <property type="project" value="InterPro"/>
</dbReference>
<evidence type="ECO:0000256" key="2">
    <source>
        <dbReference type="ARBA" id="ARBA00022448"/>
    </source>
</evidence>
<evidence type="ECO:0000256" key="3">
    <source>
        <dbReference type="ARBA" id="ARBA00022475"/>
    </source>
</evidence>
<accession>A0A7Y9KHA0</accession>
<dbReference type="InterPro" id="IPR000515">
    <property type="entry name" value="MetI-like"/>
</dbReference>
<proteinExistence type="inferred from homology"/>
<comment type="similarity">
    <text evidence="7">Belongs to the binding-protein-dependent transport system permease family.</text>
</comment>
<feature type="region of interest" description="Disordered" evidence="8">
    <location>
        <begin position="1"/>
        <end position="25"/>
    </location>
</feature>
<evidence type="ECO:0000313" key="10">
    <source>
        <dbReference type="EMBL" id="NYE15818.1"/>
    </source>
</evidence>
<feature type="compositionally biased region" description="Pro residues" evidence="8">
    <location>
        <begin position="8"/>
        <end position="18"/>
    </location>
</feature>
<comment type="subcellular location">
    <subcellularLocation>
        <location evidence="1 7">Cell membrane</location>
        <topology evidence="1 7">Multi-pass membrane protein</topology>
    </subcellularLocation>
</comment>
<dbReference type="PROSITE" id="PS50928">
    <property type="entry name" value="ABC_TM1"/>
    <property type="match status" value="1"/>
</dbReference>
<feature type="transmembrane region" description="Helical" evidence="7">
    <location>
        <begin position="156"/>
        <end position="180"/>
    </location>
</feature>
<sequence>MTAAPVTTAPPPAGPAPAPAARRAGRRRPSARHLALAPLSLLMVLPFLYMLGASVMTRAQLNRFPPPLVPPGVDLTGYRELLADSEFPRWFLNSVVVSLAIVASQVVLCSMAGYAFARLRFAGRRVTLALVIATTLIPFQLTVIPTFLIFNELHLINTLGALIAPQLASALGVYLMTSFFQNFPRELEEAARIDGCSRWGVFFRVVLPVARPALAALAVITFIYAWNDLFWPMVAISSKENYTVQAGLATFQGQHRADWPQIMAGTVLTTVPVLIVFLVGQRRFVQALAGAVKG</sequence>
<comment type="caution">
    <text evidence="10">The sequence shown here is derived from an EMBL/GenBank/DDBJ whole genome shotgun (WGS) entry which is preliminary data.</text>
</comment>
<feature type="domain" description="ABC transmembrane type-1" evidence="9">
    <location>
        <begin position="91"/>
        <end position="280"/>
    </location>
</feature>
<keyword evidence="4 7" id="KW-0812">Transmembrane</keyword>
<dbReference type="SUPFAM" id="SSF161098">
    <property type="entry name" value="MetI-like"/>
    <property type="match status" value="1"/>
</dbReference>
<feature type="transmembrane region" description="Helical" evidence="7">
    <location>
        <begin position="90"/>
        <end position="116"/>
    </location>
</feature>
<evidence type="ECO:0000256" key="5">
    <source>
        <dbReference type="ARBA" id="ARBA00022989"/>
    </source>
</evidence>
<reference evidence="10 11" key="1">
    <citation type="submission" date="2020-07" db="EMBL/GenBank/DDBJ databases">
        <title>Sequencing the genomes of 1000 actinobacteria strains.</title>
        <authorList>
            <person name="Klenk H.-P."/>
        </authorList>
    </citation>
    <scope>NUCLEOTIDE SEQUENCE [LARGE SCALE GENOMIC DNA]</scope>
    <source>
        <strain evidence="10 11">DSM 43461</strain>
    </source>
</reference>
<gene>
    <name evidence="10" type="ORF">BJ999_006114</name>
</gene>
<protein>
    <submittedName>
        <fullName evidence="10">Multiple sugar transport system permease protein</fullName>
    </submittedName>
</protein>
<dbReference type="RefSeq" id="WP_218935302.1">
    <property type="nucleotide sequence ID" value="NZ_BMRD01000004.1"/>
</dbReference>
<name>A0A7Y9KHA0_9ACTN</name>
<feature type="transmembrane region" description="Helical" evidence="7">
    <location>
        <begin position="201"/>
        <end position="226"/>
    </location>
</feature>
<keyword evidence="2 7" id="KW-0813">Transport</keyword>
<dbReference type="Proteomes" id="UP000591272">
    <property type="component" value="Unassembled WGS sequence"/>
</dbReference>
<dbReference type="GO" id="GO:0005886">
    <property type="term" value="C:plasma membrane"/>
    <property type="evidence" value="ECO:0007669"/>
    <property type="project" value="UniProtKB-SubCell"/>
</dbReference>
<feature type="transmembrane region" description="Helical" evidence="7">
    <location>
        <begin position="262"/>
        <end position="280"/>
    </location>
</feature>
<dbReference type="Pfam" id="PF00528">
    <property type="entry name" value="BPD_transp_1"/>
    <property type="match status" value="1"/>
</dbReference>
<dbReference type="InterPro" id="IPR035906">
    <property type="entry name" value="MetI-like_sf"/>
</dbReference>
<dbReference type="AlphaFoldDB" id="A0A7Y9KHA0"/>